<dbReference type="eggNOG" id="ENOG50332KG">
    <property type="taxonomic scope" value="Bacteria"/>
</dbReference>
<gene>
    <name evidence="1" type="ordered locus">FsymDg_0074</name>
</gene>
<evidence type="ECO:0000313" key="2">
    <source>
        <dbReference type="Proteomes" id="UP000001549"/>
    </source>
</evidence>
<dbReference type="KEGG" id="fsy:FsymDg_0074"/>
<dbReference type="HOGENOM" id="CLU_143968_0_0_11"/>
<evidence type="ECO:0008006" key="3">
    <source>
        <dbReference type="Google" id="ProtNLM"/>
    </source>
</evidence>
<organism evidence="1 2">
    <name type="scientific">Candidatus Protofrankia datiscae</name>
    <dbReference type="NCBI Taxonomy" id="2716812"/>
    <lineage>
        <taxon>Bacteria</taxon>
        <taxon>Bacillati</taxon>
        <taxon>Actinomycetota</taxon>
        <taxon>Actinomycetes</taxon>
        <taxon>Frankiales</taxon>
        <taxon>Frankiaceae</taxon>
        <taxon>Protofrankia</taxon>
    </lineage>
</organism>
<dbReference type="EMBL" id="CP002801">
    <property type="protein sequence ID" value="AEH07660.1"/>
    <property type="molecule type" value="Genomic_DNA"/>
</dbReference>
<keyword evidence="2" id="KW-1185">Reference proteome</keyword>
<reference evidence="1 2" key="1">
    <citation type="submission" date="2011-05" db="EMBL/GenBank/DDBJ databases">
        <title>Complete sequence of chromosome of Frankia symbiont of Datisca glomerata.</title>
        <authorList>
            <consortium name="US DOE Joint Genome Institute"/>
            <person name="Lucas S."/>
            <person name="Han J."/>
            <person name="Lapidus A."/>
            <person name="Cheng J.-F."/>
            <person name="Goodwin L."/>
            <person name="Pitluck S."/>
            <person name="Peters L."/>
            <person name="Mikhailova N."/>
            <person name="Chertkov O."/>
            <person name="Teshima H."/>
            <person name="Han C."/>
            <person name="Tapia R."/>
            <person name="Land M."/>
            <person name="Hauser L."/>
            <person name="Kyrpides N."/>
            <person name="Ivanova N."/>
            <person name="Pagani I."/>
            <person name="Berry A."/>
            <person name="Pawlowski K."/>
            <person name="Persson T."/>
            <person name="Vanden Heuvel B."/>
            <person name="Benson D."/>
            <person name="Woyke T."/>
        </authorList>
    </citation>
    <scope>NUCLEOTIDE SEQUENCE [LARGE SCALE GENOMIC DNA]</scope>
    <source>
        <strain evidence="2">4085684</strain>
    </source>
</reference>
<proteinExistence type="predicted"/>
<accession>F8B0V1</accession>
<dbReference type="Proteomes" id="UP000001549">
    <property type="component" value="Chromosome"/>
</dbReference>
<sequence>MAVPGRIPVRFEDVFPHGAFVLGVEPANDYDKVKANAPDVQARDKDTGERVWSVRVLDADPAARKSELKVKILGEVAPVPPDPMPGTPFRPVLFEGLAVVPYVDTNGRVAFFLRAAAMRPVGPVASARRPGPVVAA</sequence>
<dbReference type="STRING" id="656024.FsymDg_0074"/>
<dbReference type="AlphaFoldDB" id="F8B0V1"/>
<name>F8B0V1_9ACTN</name>
<dbReference type="RefSeq" id="WP_013871657.1">
    <property type="nucleotide sequence ID" value="NC_015656.1"/>
</dbReference>
<evidence type="ECO:0000313" key="1">
    <source>
        <dbReference type="EMBL" id="AEH07660.1"/>
    </source>
</evidence>
<protein>
    <recommendedName>
        <fullName evidence="3">Plasmid replication, integration and excision activator</fullName>
    </recommendedName>
</protein>